<keyword evidence="3" id="KW-1003">Cell membrane</keyword>
<evidence type="ECO:0000256" key="7">
    <source>
        <dbReference type="RuleBase" id="RU003879"/>
    </source>
</evidence>
<evidence type="ECO:0000256" key="2">
    <source>
        <dbReference type="ARBA" id="ARBA00005811"/>
    </source>
</evidence>
<dbReference type="EMBL" id="FNAG01000006">
    <property type="protein sequence ID" value="SDD73794.1"/>
    <property type="molecule type" value="Genomic_DNA"/>
</dbReference>
<keyword evidence="6 8" id="KW-0472">Membrane</keyword>
<keyword evidence="5 8" id="KW-1133">Transmembrane helix</keyword>
<dbReference type="STRING" id="265719.SAMN04488509_10666"/>
<feature type="transmembrane region" description="Helical" evidence="8">
    <location>
        <begin position="12"/>
        <end position="32"/>
    </location>
</feature>
<dbReference type="GO" id="GO:0005886">
    <property type="term" value="C:plasma membrane"/>
    <property type="evidence" value="ECO:0007669"/>
    <property type="project" value="UniProtKB-SubCell"/>
</dbReference>
<reference evidence="9 10" key="1">
    <citation type="submission" date="2016-10" db="EMBL/GenBank/DDBJ databases">
        <authorList>
            <person name="de Groot N.N."/>
        </authorList>
    </citation>
    <scope>NUCLEOTIDE SEQUENCE [LARGE SCALE GENOMIC DNA]</scope>
    <source>
        <strain evidence="9 10">DSM 16957</strain>
    </source>
</reference>
<keyword evidence="7" id="KW-0813">Transport</keyword>
<dbReference type="Gene3D" id="3.30.420.270">
    <property type="match status" value="1"/>
</dbReference>
<dbReference type="PANTHER" id="PTHR30558">
    <property type="entry name" value="EXBD MEMBRANE COMPONENT OF PMF-DRIVEN MACROMOLECULE IMPORT SYSTEM"/>
    <property type="match status" value="1"/>
</dbReference>
<evidence type="ECO:0000256" key="4">
    <source>
        <dbReference type="ARBA" id="ARBA00022692"/>
    </source>
</evidence>
<dbReference type="OrthoDB" id="9793581at2"/>
<accession>A0A1G6X6U5</accession>
<evidence type="ECO:0000256" key="6">
    <source>
        <dbReference type="ARBA" id="ARBA00023136"/>
    </source>
</evidence>
<protein>
    <submittedName>
        <fullName evidence="9">Outer membrane transport energization protein ExbD</fullName>
    </submittedName>
</protein>
<evidence type="ECO:0000256" key="1">
    <source>
        <dbReference type="ARBA" id="ARBA00004162"/>
    </source>
</evidence>
<evidence type="ECO:0000256" key="8">
    <source>
        <dbReference type="SAM" id="Phobius"/>
    </source>
</evidence>
<name>A0A1G6X6U5_9GAMM</name>
<dbReference type="RefSeq" id="WP_091242685.1">
    <property type="nucleotide sequence ID" value="NZ_FNAG01000006.1"/>
</dbReference>
<evidence type="ECO:0000313" key="9">
    <source>
        <dbReference type="EMBL" id="SDD73794.1"/>
    </source>
</evidence>
<keyword evidence="7" id="KW-0653">Protein transport</keyword>
<dbReference type="Proteomes" id="UP000199603">
    <property type="component" value="Unassembled WGS sequence"/>
</dbReference>
<comment type="similarity">
    <text evidence="2 7">Belongs to the ExbD/TolR family.</text>
</comment>
<gene>
    <name evidence="9" type="ORF">SAMN04488509_10666</name>
</gene>
<dbReference type="GO" id="GO:0022857">
    <property type="term" value="F:transmembrane transporter activity"/>
    <property type="evidence" value="ECO:0007669"/>
    <property type="project" value="InterPro"/>
</dbReference>
<evidence type="ECO:0000313" key="10">
    <source>
        <dbReference type="Proteomes" id="UP000199603"/>
    </source>
</evidence>
<dbReference type="AlphaFoldDB" id="A0A1G6X6U5"/>
<keyword evidence="4 7" id="KW-0812">Transmembrane</keyword>
<keyword evidence="10" id="KW-1185">Reference proteome</keyword>
<proteinExistence type="inferred from homology"/>
<dbReference type="GO" id="GO:0015031">
    <property type="term" value="P:protein transport"/>
    <property type="evidence" value="ECO:0007669"/>
    <property type="project" value="UniProtKB-KW"/>
</dbReference>
<sequence>MLRRRQSKSPEAAVDLTPMIDMTFILLIFFMVSTTFVKDMKLDINRPAAQTQTVASTKAVRLYIDRQGETYLDGEPVREWVIQSRVRDQLKGMTQKSVLVITDDQVPAEKLIRVVDAARLAGAEDVGVATVAEAGEG</sequence>
<dbReference type="Pfam" id="PF02472">
    <property type="entry name" value="ExbD"/>
    <property type="match status" value="1"/>
</dbReference>
<evidence type="ECO:0000256" key="3">
    <source>
        <dbReference type="ARBA" id="ARBA00022475"/>
    </source>
</evidence>
<organism evidence="9 10">
    <name type="scientific">Aquimonas voraii</name>
    <dbReference type="NCBI Taxonomy" id="265719"/>
    <lineage>
        <taxon>Bacteria</taxon>
        <taxon>Pseudomonadati</taxon>
        <taxon>Pseudomonadota</taxon>
        <taxon>Gammaproteobacteria</taxon>
        <taxon>Lysobacterales</taxon>
        <taxon>Lysobacteraceae</taxon>
        <taxon>Aquimonas</taxon>
    </lineage>
</organism>
<dbReference type="PANTHER" id="PTHR30558:SF3">
    <property type="entry name" value="BIOPOLYMER TRANSPORT PROTEIN EXBD-RELATED"/>
    <property type="match status" value="1"/>
</dbReference>
<dbReference type="InterPro" id="IPR003400">
    <property type="entry name" value="ExbD"/>
</dbReference>
<comment type="subcellular location">
    <subcellularLocation>
        <location evidence="1">Cell membrane</location>
        <topology evidence="1">Single-pass membrane protein</topology>
    </subcellularLocation>
    <subcellularLocation>
        <location evidence="7">Cell membrane</location>
        <topology evidence="7">Single-pass type II membrane protein</topology>
    </subcellularLocation>
</comment>
<evidence type="ECO:0000256" key="5">
    <source>
        <dbReference type="ARBA" id="ARBA00022989"/>
    </source>
</evidence>